<feature type="transmembrane region" description="Helical" evidence="6">
    <location>
        <begin position="319"/>
        <end position="341"/>
    </location>
</feature>
<feature type="transmembrane region" description="Helical" evidence="6">
    <location>
        <begin position="65"/>
        <end position="88"/>
    </location>
</feature>
<organism evidence="7 8">
    <name type="scientific">Sutcliffiella rhizosphaerae</name>
    <dbReference type="NCBI Taxonomy" id="2880967"/>
    <lineage>
        <taxon>Bacteria</taxon>
        <taxon>Bacillati</taxon>
        <taxon>Bacillota</taxon>
        <taxon>Bacilli</taxon>
        <taxon>Bacillales</taxon>
        <taxon>Bacillaceae</taxon>
        <taxon>Sutcliffiella</taxon>
    </lineage>
</organism>
<feature type="transmembrane region" description="Helical" evidence="6">
    <location>
        <begin position="157"/>
        <end position="179"/>
    </location>
</feature>
<feature type="transmembrane region" description="Helical" evidence="6">
    <location>
        <begin position="35"/>
        <end position="53"/>
    </location>
</feature>
<evidence type="ECO:0000313" key="7">
    <source>
        <dbReference type="EMBL" id="CAG9623534.1"/>
    </source>
</evidence>
<evidence type="ECO:0000256" key="4">
    <source>
        <dbReference type="ARBA" id="ARBA00022989"/>
    </source>
</evidence>
<sequence>MLLLNKALLKRIFIILSIIGVSIFVYIYLSAFMPIFLALLTAMMFEPLVRLLQKRLKTANRLWPVTIVYIIFILVSGFIINIVVTRIINSLLELGSNVPQYSREIQKGLDSLIHYFNDIIAEIPQGDMIIVELERQSDGLIDTVLQFTTKFVTAFGVWLQSIPNILFVTLVYLITLFLFSLDLPRLKELFFQQFNPEMSRKLQFISQKMGKVFWGYWKAQFILSVGVFIATYISLLFISPDLALLMSSIIWLVDIIPLYVGPALILVPWALIVMLLGSTNTGIALIVLASVLLIIRRILEPKVLGDAIGLAALPTVLSMYFGFVFFGVFGLIMGPFVYIIIRSAKEAGLTEVVANQEVEDKERI</sequence>
<dbReference type="Pfam" id="PF01594">
    <property type="entry name" value="AI-2E_transport"/>
    <property type="match status" value="1"/>
</dbReference>
<gene>
    <name evidence="7" type="ORF">BACCIP111883_04350</name>
</gene>
<name>A0ABM8YU82_9BACI</name>
<dbReference type="PANTHER" id="PTHR21716:SF68">
    <property type="entry name" value="TRANSPORT PROTEIN YTVI-RELATED"/>
    <property type="match status" value="1"/>
</dbReference>
<evidence type="ECO:0000256" key="6">
    <source>
        <dbReference type="SAM" id="Phobius"/>
    </source>
</evidence>
<dbReference type="NCBIfam" id="TIGR02872">
    <property type="entry name" value="spore_ytvI"/>
    <property type="match status" value="1"/>
</dbReference>
<keyword evidence="3 6" id="KW-0812">Transmembrane</keyword>
<feature type="transmembrane region" description="Helical" evidence="6">
    <location>
        <begin position="249"/>
        <end position="276"/>
    </location>
</feature>
<evidence type="ECO:0000256" key="3">
    <source>
        <dbReference type="ARBA" id="ARBA00022692"/>
    </source>
</evidence>
<evidence type="ECO:0000256" key="2">
    <source>
        <dbReference type="ARBA" id="ARBA00009773"/>
    </source>
</evidence>
<keyword evidence="8" id="KW-1185">Reference proteome</keyword>
<feature type="transmembrane region" description="Helical" evidence="6">
    <location>
        <begin position="283"/>
        <end position="299"/>
    </location>
</feature>
<comment type="caution">
    <text evidence="7">The sequence shown here is derived from an EMBL/GenBank/DDBJ whole genome shotgun (WGS) entry which is preliminary data.</text>
</comment>
<dbReference type="Proteomes" id="UP000789833">
    <property type="component" value="Unassembled WGS sequence"/>
</dbReference>
<reference evidence="7 8" key="1">
    <citation type="submission" date="2021-10" db="EMBL/GenBank/DDBJ databases">
        <authorList>
            <person name="Criscuolo A."/>
        </authorList>
    </citation>
    <scope>NUCLEOTIDE SEQUENCE [LARGE SCALE GENOMIC DNA]</scope>
    <source>
        <strain evidence="8">CIP 111883</strain>
    </source>
</reference>
<dbReference type="InterPro" id="IPR014227">
    <property type="entry name" value="YtvI-like"/>
</dbReference>
<feature type="transmembrane region" description="Helical" evidence="6">
    <location>
        <begin position="12"/>
        <end position="29"/>
    </location>
</feature>
<comment type="subcellular location">
    <subcellularLocation>
        <location evidence="1">Membrane</location>
        <topology evidence="1">Multi-pass membrane protein</topology>
    </subcellularLocation>
</comment>
<comment type="similarity">
    <text evidence="2">Belongs to the autoinducer-2 exporter (AI-2E) (TC 2.A.86) family.</text>
</comment>
<keyword evidence="5 6" id="KW-0472">Membrane</keyword>
<proteinExistence type="inferred from homology"/>
<dbReference type="EMBL" id="CAKJTJ010000052">
    <property type="protein sequence ID" value="CAG9623534.1"/>
    <property type="molecule type" value="Genomic_DNA"/>
</dbReference>
<dbReference type="PANTHER" id="PTHR21716">
    <property type="entry name" value="TRANSMEMBRANE PROTEIN"/>
    <property type="match status" value="1"/>
</dbReference>
<evidence type="ECO:0000256" key="5">
    <source>
        <dbReference type="ARBA" id="ARBA00023136"/>
    </source>
</evidence>
<feature type="transmembrane region" description="Helical" evidence="6">
    <location>
        <begin position="216"/>
        <end position="237"/>
    </location>
</feature>
<keyword evidence="4 6" id="KW-1133">Transmembrane helix</keyword>
<dbReference type="InterPro" id="IPR002549">
    <property type="entry name" value="AI-2E-like"/>
</dbReference>
<protein>
    <submittedName>
        <fullName evidence="7">Sodium-lithium/proton antiporter</fullName>
    </submittedName>
</protein>
<evidence type="ECO:0000256" key="1">
    <source>
        <dbReference type="ARBA" id="ARBA00004141"/>
    </source>
</evidence>
<accession>A0ABM8YU82</accession>
<evidence type="ECO:0000313" key="8">
    <source>
        <dbReference type="Proteomes" id="UP000789833"/>
    </source>
</evidence>